<proteinExistence type="predicted"/>
<dbReference type="Bgee" id="ENSACAG00000025813">
    <property type="expression patterns" value="Expressed in ovary and 1 other cell type or tissue"/>
</dbReference>
<evidence type="ECO:0000313" key="3">
    <source>
        <dbReference type="Ensembl" id="ENSACAP00000018599.3"/>
    </source>
</evidence>
<dbReference type="InterPro" id="IPR055355">
    <property type="entry name" value="ZP-C"/>
</dbReference>
<evidence type="ECO:0000313" key="4">
    <source>
        <dbReference type="Proteomes" id="UP000001646"/>
    </source>
</evidence>
<reference evidence="3" key="3">
    <citation type="submission" date="2025-09" db="UniProtKB">
        <authorList>
            <consortium name="Ensembl"/>
        </authorList>
    </citation>
    <scope>IDENTIFICATION</scope>
</reference>
<evidence type="ECO:0000259" key="2">
    <source>
        <dbReference type="PROSITE" id="PS51034"/>
    </source>
</evidence>
<dbReference type="InParanoid" id="H9GR56"/>
<dbReference type="Pfam" id="PF00100">
    <property type="entry name" value="Zona_pellucida"/>
    <property type="match status" value="1"/>
</dbReference>
<evidence type="ECO:0000256" key="1">
    <source>
        <dbReference type="ARBA" id="ARBA00023157"/>
    </source>
</evidence>
<dbReference type="SMART" id="SM00241">
    <property type="entry name" value="ZP"/>
    <property type="match status" value="1"/>
</dbReference>
<dbReference type="FunFam" id="2.60.40.4100:FF:000002">
    <property type="entry name" value="Zona pellucida sperm-binding protein 3"/>
    <property type="match status" value="1"/>
</dbReference>
<keyword evidence="1" id="KW-1015">Disulfide bond</keyword>
<dbReference type="Proteomes" id="UP000001646">
    <property type="component" value="Unplaced"/>
</dbReference>
<dbReference type="InterPro" id="IPR042235">
    <property type="entry name" value="ZP-C_dom"/>
</dbReference>
<organism evidence="3 4">
    <name type="scientific">Anolis carolinensis</name>
    <name type="common">Green anole</name>
    <name type="synonym">American chameleon</name>
    <dbReference type="NCBI Taxonomy" id="28377"/>
    <lineage>
        <taxon>Eukaryota</taxon>
        <taxon>Metazoa</taxon>
        <taxon>Chordata</taxon>
        <taxon>Craniata</taxon>
        <taxon>Vertebrata</taxon>
        <taxon>Euteleostomi</taxon>
        <taxon>Lepidosauria</taxon>
        <taxon>Squamata</taxon>
        <taxon>Bifurcata</taxon>
        <taxon>Unidentata</taxon>
        <taxon>Episquamata</taxon>
        <taxon>Toxicofera</taxon>
        <taxon>Iguania</taxon>
        <taxon>Dactyloidae</taxon>
        <taxon>Anolis</taxon>
    </lineage>
</organism>
<sequence length="310" mass="34734">MDPWGTGMELDPQDLRLGTCPPSSANAQQRLFHFEYRLTECGFARLRSVKMVEYSAYLVHSPLYSQSGLYNRPFTERINCTRYGSEPWVPAQVTSVKGQLLASGGLVFTATFMKEDFRAPSASAAFLLGSQIHLEFGVKASFHQPLRVFVDECVAATSPELSRSLRNYTVIANYGCFVDGKGADSQFLPRRTPGTLRLSLQAFEFLGLHNDVYLHCRISAWDPNILAHPTRKACSFHRDLKRWELLDDLNSPFCQCCDSVCQPPSFRHKRGLKGSPRLASEMGVGQVTVRRRSPNAGHYEWVANSSFAAP</sequence>
<keyword evidence="4" id="KW-1185">Reference proteome</keyword>
<reference evidence="3" key="2">
    <citation type="submission" date="2025-08" db="UniProtKB">
        <authorList>
            <consortium name="Ensembl"/>
        </authorList>
    </citation>
    <scope>IDENTIFICATION</scope>
</reference>
<name>H9GR56_ANOCA</name>
<dbReference type="eggNOG" id="ENOG502S0H1">
    <property type="taxonomic scope" value="Eukaryota"/>
</dbReference>
<dbReference type="PANTHER" id="PTHR11576:SF3">
    <property type="entry name" value="SI:CH211-14A17.6-RELATED"/>
    <property type="match status" value="1"/>
</dbReference>
<feature type="domain" description="ZP" evidence="2">
    <location>
        <begin position="1"/>
        <end position="241"/>
    </location>
</feature>
<dbReference type="InterPro" id="IPR001507">
    <property type="entry name" value="ZP_dom"/>
</dbReference>
<dbReference type="Gene3D" id="2.60.40.4100">
    <property type="entry name" value="Zona pellucida, ZP-C domain"/>
    <property type="match status" value="1"/>
</dbReference>
<dbReference type="Gene3D" id="2.60.40.3210">
    <property type="entry name" value="Zona pellucida, ZP-N domain"/>
    <property type="match status" value="1"/>
</dbReference>
<dbReference type="PROSITE" id="PS51034">
    <property type="entry name" value="ZP_2"/>
    <property type="match status" value="1"/>
</dbReference>
<dbReference type="AlphaFoldDB" id="H9GR56"/>
<accession>H9GR56</accession>
<dbReference type="GeneTree" id="ENSGT01030000234567"/>
<protein>
    <recommendedName>
        <fullName evidence="2">ZP domain-containing protein</fullName>
    </recommendedName>
</protein>
<dbReference type="Ensembl" id="ENSACAT00000023928.3">
    <property type="protein sequence ID" value="ENSACAP00000018599.3"/>
    <property type="gene ID" value="ENSACAG00000025813.3"/>
</dbReference>
<gene>
    <name evidence="3" type="primary">LOC103280524</name>
</gene>
<dbReference type="HOGENOM" id="CLU_047091_3_0_1"/>
<dbReference type="PANTHER" id="PTHR11576">
    <property type="entry name" value="ZONA PELLUCIDA SPERM-BINDING PROTEIN 3"/>
    <property type="match status" value="1"/>
</dbReference>
<reference evidence="3" key="1">
    <citation type="submission" date="2009-12" db="EMBL/GenBank/DDBJ databases">
        <title>The Genome Sequence of Anolis carolinensis (Green Anole Lizard).</title>
        <authorList>
            <consortium name="The Genome Sequencing Platform"/>
            <person name="Di Palma F."/>
            <person name="Alfoldi J."/>
            <person name="Heiman D."/>
            <person name="Young S."/>
            <person name="Grabherr M."/>
            <person name="Johnson J."/>
            <person name="Lander E.S."/>
            <person name="Lindblad-Toh K."/>
        </authorList>
    </citation>
    <scope>NUCLEOTIDE SEQUENCE [LARGE SCALE GENOMIC DNA]</scope>
    <source>
        <strain evidence="3">JBL SC #1</strain>
    </source>
</reference>